<dbReference type="InterPro" id="IPR018490">
    <property type="entry name" value="cNMP-bd_dom_sf"/>
</dbReference>
<evidence type="ECO:0000313" key="8">
    <source>
        <dbReference type="Proteomes" id="UP001530400"/>
    </source>
</evidence>
<evidence type="ECO:0000313" key="7">
    <source>
        <dbReference type="EMBL" id="KAL3779331.1"/>
    </source>
</evidence>
<dbReference type="AlphaFoldDB" id="A0ABD3NWJ8"/>
<dbReference type="EMBL" id="JALLPJ020000938">
    <property type="protein sequence ID" value="KAL3779331.1"/>
    <property type="molecule type" value="Genomic_DNA"/>
</dbReference>
<gene>
    <name evidence="7" type="ORF">ACHAWO_006289</name>
</gene>
<feature type="domain" description="Cyclic nucleotide-binding" evidence="6">
    <location>
        <begin position="144"/>
        <end position="266"/>
    </location>
</feature>
<keyword evidence="8" id="KW-1185">Reference proteome</keyword>
<comment type="caution">
    <text evidence="7">The sequence shown here is derived from an EMBL/GenBank/DDBJ whole genome shotgun (WGS) entry which is preliminary data.</text>
</comment>
<keyword evidence="4" id="KW-0547">Nucleotide-binding</keyword>
<reference evidence="7 8" key="1">
    <citation type="submission" date="2024-10" db="EMBL/GenBank/DDBJ databases">
        <title>Updated reference genomes for cyclostephanoid diatoms.</title>
        <authorList>
            <person name="Roberts W.R."/>
            <person name="Alverson A.J."/>
        </authorList>
    </citation>
    <scope>NUCLEOTIDE SEQUENCE [LARGE SCALE GENOMIC DNA]</scope>
    <source>
        <strain evidence="7 8">AJA010-31</strain>
    </source>
</reference>
<dbReference type="Proteomes" id="UP001530400">
    <property type="component" value="Unassembled WGS sequence"/>
</dbReference>
<evidence type="ECO:0000259" key="6">
    <source>
        <dbReference type="PROSITE" id="PS50042"/>
    </source>
</evidence>
<dbReference type="InterPro" id="IPR014710">
    <property type="entry name" value="RmlC-like_jellyroll"/>
</dbReference>
<dbReference type="InterPro" id="IPR000595">
    <property type="entry name" value="cNMP-bd_dom"/>
</dbReference>
<dbReference type="CDD" id="cd00038">
    <property type="entry name" value="CAP_ED"/>
    <property type="match status" value="2"/>
</dbReference>
<organism evidence="7 8">
    <name type="scientific">Cyclotella atomus</name>
    <dbReference type="NCBI Taxonomy" id="382360"/>
    <lineage>
        <taxon>Eukaryota</taxon>
        <taxon>Sar</taxon>
        <taxon>Stramenopiles</taxon>
        <taxon>Ochrophyta</taxon>
        <taxon>Bacillariophyta</taxon>
        <taxon>Coscinodiscophyceae</taxon>
        <taxon>Thalassiosirophycidae</taxon>
        <taxon>Stephanodiscales</taxon>
        <taxon>Stephanodiscaceae</taxon>
        <taxon>Cyclotella</taxon>
    </lineage>
</organism>
<evidence type="ECO:0000256" key="3">
    <source>
        <dbReference type="ARBA" id="ARBA00022737"/>
    </source>
</evidence>
<dbReference type="PROSITE" id="PS00889">
    <property type="entry name" value="CNMP_BINDING_2"/>
    <property type="match status" value="1"/>
</dbReference>
<dbReference type="PANTHER" id="PTHR11635:SF152">
    <property type="entry name" value="CAMP-DEPENDENT PROTEIN KINASE TYPE I REGULATORY SUBUNIT-RELATED"/>
    <property type="match status" value="1"/>
</dbReference>
<dbReference type="FunFam" id="2.60.120.10:FF:000039">
    <property type="entry name" value="cAMP-dependent protein kinase regulatory subunit"/>
    <property type="match status" value="1"/>
</dbReference>
<dbReference type="SUPFAM" id="SSF51206">
    <property type="entry name" value="cAMP-binding domain-like"/>
    <property type="match status" value="2"/>
</dbReference>
<dbReference type="Pfam" id="PF00027">
    <property type="entry name" value="cNMP_binding"/>
    <property type="match status" value="2"/>
</dbReference>
<sequence>MTDTQAELHEYLKANNLNAIFVSIVEAILIDKPENPIGFMTKYLLDKFPEETKEYQIPEAAKPPNLVLAKGDNDEELSVTDDSDSGDTDATVTPSVEQPPIRKKRRESIFAEKINDEADFELKVIDKSQQNSERILQILENNLFFSHLDQDQMNQVVNAMFLVEKKEGDIIINQGDDGDNFYIIDTGSVEVFIKTVGSEEEAKLVKTCKAGDSFGELAIMYNSPRAASCIAKGDVRLWALDRVAFKVILMKTTRAQRETYRGFLSSAQVFSELNEYEILSIADALVEESFEDGVVICKQDEIGDKFYLIKDGKAICTQVGADGEERKVLELSSGAYFGEIALLTTKRRQATVTSQGNLKCLSMDRTTFNRVIETSHRLADILLKHIENYQTFHGGMI</sequence>
<dbReference type="GO" id="GO:0000166">
    <property type="term" value="F:nucleotide binding"/>
    <property type="evidence" value="ECO:0007669"/>
    <property type="project" value="UniProtKB-KW"/>
</dbReference>
<dbReference type="InterPro" id="IPR018488">
    <property type="entry name" value="cNMP-bd_CS"/>
</dbReference>
<feature type="domain" description="Cyclic nucleotide-binding" evidence="6">
    <location>
        <begin position="269"/>
        <end position="372"/>
    </location>
</feature>
<keyword evidence="3" id="KW-0677">Repeat</keyword>
<accession>A0ABD3NWJ8</accession>
<name>A0ABD3NWJ8_9STRA</name>
<dbReference type="PROSITE" id="PS50042">
    <property type="entry name" value="CNMP_BINDING_3"/>
    <property type="match status" value="2"/>
</dbReference>
<proteinExistence type="predicted"/>
<dbReference type="PANTHER" id="PTHR11635">
    <property type="entry name" value="CAMP-DEPENDENT PROTEIN KINASE REGULATORY CHAIN"/>
    <property type="match status" value="1"/>
</dbReference>
<dbReference type="GO" id="GO:0033554">
    <property type="term" value="P:cellular response to stress"/>
    <property type="evidence" value="ECO:0007669"/>
    <property type="project" value="UniProtKB-ARBA"/>
</dbReference>
<protein>
    <recommendedName>
        <fullName evidence="1">cAMP-dependent protein kinase regulatory subunit</fullName>
    </recommendedName>
</protein>
<dbReference type="SMART" id="SM00100">
    <property type="entry name" value="cNMP"/>
    <property type="match status" value="2"/>
</dbReference>
<evidence type="ECO:0000256" key="1">
    <source>
        <dbReference type="ARBA" id="ARBA00020355"/>
    </source>
</evidence>
<evidence type="ECO:0000256" key="2">
    <source>
        <dbReference type="ARBA" id="ARBA00022553"/>
    </source>
</evidence>
<evidence type="ECO:0000256" key="5">
    <source>
        <dbReference type="SAM" id="MobiDB-lite"/>
    </source>
</evidence>
<keyword evidence="2" id="KW-0597">Phosphoprotein</keyword>
<dbReference type="PRINTS" id="PR00103">
    <property type="entry name" value="CAMPKINASE"/>
</dbReference>
<dbReference type="SUPFAM" id="SSF47391">
    <property type="entry name" value="Dimerization-anchoring domain of cAMP-dependent PK regulatory subunit"/>
    <property type="match status" value="1"/>
</dbReference>
<feature type="compositionally biased region" description="Acidic residues" evidence="5">
    <location>
        <begin position="75"/>
        <end position="87"/>
    </location>
</feature>
<dbReference type="PROSITE" id="PS00888">
    <property type="entry name" value="CNMP_BINDING_1"/>
    <property type="match status" value="1"/>
</dbReference>
<dbReference type="Gene3D" id="2.60.120.10">
    <property type="entry name" value="Jelly Rolls"/>
    <property type="match status" value="2"/>
</dbReference>
<feature type="region of interest" description="Disordered" evidence="5">
    <location>
        <begin position="75"/>
        <end position="103"/>
    </location>
</feature>
<evidence type="ECO:0000256" key="4">
    <source>
        <dbReference type="ARBA" id="ARBA00022741"/>
    </source>
</evidence>
<dbReference type="InterPro" id="IPR050503">
    <property type="entry name" value="cAMP-dep_PK_reg_su-like"/>
</dbReference>